<keyword evidence="3" id="KW-1185">Reference proteome</keyword>
<name>A0A852RHZ1_9MICO</name>
<reference evidence="2 3" key="1">
    <citation type="submission" date="2020-07" db="EMBL/GenBank/DDBJ databases">
        <title>Sequencing the genomes of 1000 actinobacteria strains.</title>
        <authorList>
            <person name="Klenk H.-P."/>
        </authorList>
    </citation>
    <scope>NUCLEOTIDE SEQUENCE [LARGE SCALE GENOMIC DNA]</scope>
    <source>
        <strain evidence="2 3">DSM 17380</strain>
    </source>
</reference>
<sequence>MRFAQLGLDVDLQVPVKGPHGGTFFLDFYVPSLGLWGECDGRSKYTDARFRGGKSAEEIVYEEKRRADWVTGKTGLRLIRWGVEEVRTLAAFTAHLRALGVAPPGNPARHPDPDIAATLTRVP</sequence>
<evidence type="ECO:0000313" key="3">
    <source>
        <dbReference type="Proteomes" id="UP000586095"/>
    </source>
</evidence>
<evidence type="ECO:0008006" key="4">
    <source>
        <dbReference type="Google" id="ProtNLM"/>
    </source>
</evidence>
<dbReference type="AlphaFoldDB" id="A0A852RHZ1"/>
<dbReference type="Proteomes" id="UP000586095">
    <property type="component" value="Unassembled WGS sequence"/>
</dbReference>
<organism evidence="2 3">
    <name type="scientific">Leucobacter aridicollis</name>
    <dbReference type="NCBI Taxonomy" id="283878"/>
    <lineage>
        <taxon>Bacteria</taxon>
        <taxon>Bacillati</taxon>
        <taxon>Actinomycetota</taxon>
        <taxon>Actinomycetes</taxon>
        <taxon>Micrococcales</taxon>
        <taxon>Microbacteriaceae</taxon>
        <taxon>Leucobacter</taxon>
    </lineage>
</organism>
<evidence type="ECO:0000256" key="1">
    <source>
        <dbReference type="SAM" id="MobiDB-lite"/>
    </source>
</evidence>
<proteinExistence type="predicted"/>
<gene>
    <name evidence="2" type="ORF">BJ960_001095</name>
</gene>
<dbReference type="EMBL" id="JACCBD010000001">
    <property type="protein sequence ID" value="NYD26292.1"/>
    <property type="molecule type" value="Genomic_DNA"/>
</dbReference>
<protein>
    <recommendedName>
        <fullName evidence="4">DUF559 domain-containing protein</fullName>
    </recommendedName>
</protein>
<dbReference type="RefSeq" id="WP_185986545.1">
    <property type="nucleotide sequence ID" value="NZ_BAAALZ010000002.1"/>
</dbReference>
<comment type="caution">
    <text evidence="2">The sequence shown here is derived from an EMBL/GenBank/DDBJ whole genome shotgun (WGS) entry which is preliminary data.</text>
</comment>
<accession>A0A852RHZ1</accession>
<evidence type="ECO:0000313" key="2">
    <source>
        <dbReference type="EMBL" id="NYD26292.1"/>
    </source>
</evidence>
<feature type="region of interest" description="Disordered" evidence="1">
    <location>
        <begin position="102"/>
        <end position="123"/>
    </location>
</feature>